<evidence type="ECO:0000256" key="1">
    <source>
        <dbReference type="SAM" id="MobiDB-lite"/>
    </source>
</evidence>
<reference evidence="2" key="1">
    <citation type="submission" date="2023-10" db="EMBL/GenBank/DDBJ databases">
        <authorList>
            <person name="Chen Y."/>
            <person name="Shah S."/>
            <person name="Dougan E. K."/>
            <person name="Thang M."/>
            <person name="Chan C."/>
        </authorList>
    </citation>
    <scope>NUCLEOTIDE SEQUENCE [LARGE SCALE GENOMIC DNA]</scope>
</reference>
<comment type="caution">
    <text evidence="2">The sequence shown here is derived from an EMBL/GenBank/DDBJ whole genome shotgun (WGS) entry which is preliminary data.</text>
</comment>
<feature type="non-terminal residue" evidence="2">
    <location>
        <position position="1"/>
    </location>
</feature>
<feature type="compositionally biased region" description="Basic residues" evidence="1">
    <location>
        <begin position="10"/>
        <end position="19"/>
    </location>
</feature>
<sequence length="217" mass="24287">DLCGEPAGQKTRKRAHRRSSSLDLGAGKGEAEVLRKLKLKAQEVGARNKTKWRRRVMWNQCFYLSIAHAYMGTGDNDRQTKRLARKLRYAIEAAVLERHPSWSQGLRDSAAGTGPPMVFADFLQIAMRVNGVPRERNFLSRLAVCVLDSVCGYAEAYVGPGYGGGAQERNFILLLHLPGHYCCLVRDDGEGSKLGMTYREFKERLVARDVLLVETMA</sequence>
<gene>
    <name evidence="2" type="ORF">PCOR1329_LOCUS46021</name>
</gene>
<feature type="region of interest" description="Disordered" evidence="1">
    <location>
        <begin position="1"/>
        <end position="23"/>
    </location>
</feature>
<evidence type="ECO:0000313" key="2">
    <source>
        <dbReference type="EMBL" id="CAK0855229.1"/>
    </source>
</evidence>
<dbReference type="EMBL" id="CAUYUJ010015530">
    <property type="protein sequence ID" value="CAK0855229.1"/>
    <property type="molecule type" value="Genomic_DNA"/>
</dbReference>
<name>A0ABN9U7W9_9DINO</name>
<accession>A0ABN9U7W9</accession>
<evidence type="ECO:0000313" key="3">
    <source>
        <dbReference type="Proteomes" id="UP001189429"/>
    </source>
</evidence>
<dbReference type="Proteomes" id="UP001189429">
    <property type="component" value="Unassembled WGS sequence"/>
</dbReference>
<keyword evidence="3" id="KW-1185">Reference proteome</keyword>
<protein>
    <recommendedName>
        <fullName evidence="4">Ubiquitinyl hydrolase 1</fullName>
    </recommendedName>
</protein>
<organism evidence="2 3">
    <name type="scientific">Prorocentrum cordatum</name>
    <dbReference type="NCBI Taxonomy" id="2364126"/>
    <lineage>
        <taxon>Eukaryota</taxon>
        <taxon>Sar</taxon>
        <taxon>Alveolata</taxon>
        <taxon>Dinophyceae</taxon>
        <taxon>Prorocentrales</taxon>
        <taxon>Prorocentraceae</taxon>
        <taxon>Prorocentrum</taxon>
    </lineage>
</organism>
<proteinExistence type="predicted"/>
<evidence type="ECO:0008006" key="4">
    <source>
        <dbReference type="Google" id="ProtNLM"/>
    </source>
</evidence>